<dbReference type="Pfam" id="PF00271">
    <property type="entry name" value="Helicase_C"/>
    <property type="match status" value="1"/>
</dbReference>
<evidence type="ECO:0000256" key="10">
    <source>
        <dbReference type="ARBA" id="ARBA00044533"/>
    </source>
</evidence>
<proteinExistence type="inferred from homology"/>
<evidence type="ECO:0000259" key="17">
    <source>
        <dbReference type="PROSITE" id="PS51195"/>
    </source>
</evidence>
<dbReference type="Gene3D" id="3.40.50.300">
    <property type="entry name" value="P-loop containing nucleotide triphosphate hydrolases"/>
    <property type="match status" value="2"/>
</dbReference>
<dbReference type="PANTHER" id="PTHR47959">
    <property type="entry name" value="ATP-DEPENDENT RNA HELICASE RHLE-RELATED"/>
    <property type="match status" value="1"/>
</dbReference>
<dbReference type="InterPro" id="IPR027417">
    <property type="entry name" value="P-loop_NTPase"/>
</dbReference>
<protein>
    <recommendedName>
        <fullName evidence="10">Probable ATP-dependent RNA helicase DDX52</fullName>
        <ecNumber evidence="2">3.6.4.13</ecNumber>
    </recommendedName>
    <alternativeName>
        <fullName evidence="12">DEAD box protein 52</fullName>
    </alternativeName>
</protein>
<dbReference type="GO" id="GO:0005829">
    <property type="term" value="C:cytosol"/>
    <property type="evidence" value="ECO:0007669"/>
    <property type="project" value="TreeGrafter"/>
</dbReference>
<evidence type="ECO:0000256" key="7">
    <source>
        <dbReference type="ARBA" id="ARBA00022884"/>
    </source>
</evidence>
<comment type="subcellular location">
    <subcellularLocation>
        <location evidence="1">Nucleus</location>
        <location evidence="1">Nucleolus</location>
    </subcellularLocation>
</comment>
<feature type="compositionally biased region" description="Polar residues" evidence="14">
    <location>
        <begin position="52"/>
        <end position="61"/>
    </location>
</feature>
<evidence type="ECO:0000256" key="9">
    <source>
        <dbReference type="ARBA" id="ARBA00024355"/>
    </source>
</evidence>
<dbReference type="Pfam" id="PF00270">
    <property type="entry name" value="DEAD"/>
    <property type="match status" value="1"/>
</dbReference>
<dbReference type="GO" id="GO:0005524">
    <property type="term" value="F:ATP binding"/>
    <property type="evidence" value="ECO:0007669"/>
    <property type="project" value="UniProtKB-KW"/>
</dbReference>
<evidence type="ECO:0000256" key="8">
    <source>
        <dbReference type="ARBA" id="ARBA00023242"/>
    </source>
</evidence>
<dbReference type="GO" id="GO:0030490">
    <property type="term" value="P:maturation of SSU-rRNA"/>
    <property type="evidence" value="ECO:0007669"/>
    <property type="project" value="InterPro"/>
</dbReference>
<organism evidence="18 19">
    <name type="scientific">Parambassis ranga</name>
    <name type="common">Indian glassy fish</name>
    <dbReference type="NCBI Taxonomy" id="210632"/>
    <lineage>
        <taxon>Eukaryota</taxon>
        <taxon>Metazoa</taxon>
        <taxon>Chordata</taxon>
        <taxon>Craniata</taxon>
        <taxon>Vertebrata</taxon>
        <taxon>Euteleostomi</taxon>
        <taxon>Actinopterygii</taxon>
        <taxon>Neopterygii</taxon>
        <taxon>Teleostei</taxon>
        <taxon>Neoteleostei</taxon>
        <taxon>Acanthomorphata</taxon>
        <taxon>Ovalentaria</taxon>
        <taxon>Ambassidae</taxon>
        <taxon>Parambassis</taxon>
    </lineage>
</organism>
<keyword evidence="6" id="KW-0067">ATP-binding</keyword>
<feature type="compositionally biased region" description="Basic residues" evidence="14">
    <location>
        <begin position="597"/>
        <end position="609"/>
    </location>
</feature>
<comment type="similarity">
    <text evidence="9">Belongs to the DEAD box helicase family. DDX52/ROK1 subfamily.</text>
</comment>
<evidence type="ECO:0000256" key="12">
    <source>
        <dbReference type="ARBA" id="ARBA00075556"/>
    </source>
</evidence>
<dbReference type="EC" id="3.6.4.13" evidence="2"/>
<dbReference type="CTD" id="11056"/>
<comment type="catalytic activity">
    <reaction evidence="11">
        <text>ATP + H2O = ADP + phosphate + H(+)</text>
        <dbReference type="Rhea" id="RHEA:13065"/>
        <dbReference type="ChEBI" id="CHEBI:15377"/>
        <dbReference type="ChEBI" id="CHEBI:15378"/>
        <dbReference type="ChEBI" id="CHEBI:30616"/>
        <dbReference type="ChEBI" id="CHEBI:43474"/>
        <dbReference type="ChEBI" id="CHEBI:456216"/>
        <dbReference type="EC" id="3.6.4.13"/>
    </reaction>
</comment>
<sequence>MDAFELFRKLGTGAKFDLKRFGQDAARFKVARPQTGEASSDRLSSIDYFGTGSANRSQSWTPREAEDEEEEEDGGEEYVDESEDCGEGGKRKHKEADKDLKTKKKKKAKTNQVEVEAGMGPLKEAEGNGITWTSSLANKIKDSQGDGKEKSSLKKLKHLHREKVNRILSQHRINVHGSDIPDPLCTFEELQSEYRLNPRVLQNLRDAGLNSPTPIQMQAIPLMMHGRELLACAPTGSGKTLAFGLPLLAHLQQPANLGFRAVIISPTRELATQTYRELLRLSEGVGFRVHMIDKASMAAKKYGPQSSKKYDILVSTPNRLVFLLKQDPPAIDLSSVEWLVVDESDKLFEDGKTGFREQLAAIFLACSSAKVRRAFFSATCTPGVEQWCRLNLDNLVTVNIGHRNAAVETVEQQLLFVGTEDGKLVAMRDIIKKGFLPPMLVFVQSIDRARELFHELVYEGINVDVIHADRTQQQRDNVVNSFRSGKIWVLICTSLLARGIDFKGVNLVLNYDFPTSAVEYIHRIGRTGRAGHQGKAVTFFTENDKPLLRSIANVIKQAGCPVPDYMIGFKKIHSKVKRNLEKKPPKRTTICTTPRFLMKKKGKVQKKGVKQSSDGEQKGETGSLTAAQQQRGDKKRTKGQGPKKRHEPQAEGKTEKHKKVSQKTGSVTSGVKLKKKKGKKNEPKED</sequence>
<dbReference type="AlphaFoldDB" id="A0A6P7JK38"/>
<evidence type="ECO:0000313" key="18">
    <source>
        <dbReference type="Proteomes" id="UP000515145"/>
    </source>
</evidence>
<feature type="domain" description="Helicase ATP-binding" evidence="15">
    <location>
        <begin position="220"/>
        <end position="398"/>
    </location>
</feature>
<evidence type="ECO:0000313" key="19">
    <source>
        <dbReference type="RefSeq" id="XP_028277168.1"/>
    </source>
</evidence>
<dbReference type="OrthoDB" id="360161at2759"/>
<accession>A0A6P7JK38</accession>
<evidence type="ECO:0000259" key="16">
    <source>
        <dbReference type="PROSITE" id="PS51194"/>
    </source>
</evidence>
<gene>
    <name evidence="19" type="primary">ddx52</name>
</gene>
<dbReference type="SUPFAM" id="SSF52540">
    <property type="entry name" value="P-loop containing nucleoside triphosphate hydrolases"/>
    <property type="match status" value="1"/>
</dbReference>
<keyword evidence="7" id="KW-0694">RNA-binding</keyword>
<feature type="compositionally biased region" description="Basic residues" evidence="14">
    <location>
        <begin position="633"/>
        <end position="646"/>
    </location>
</feature>
<name>A0A6P7JK38_9TELE</name>
<dbReference type="GO" id="GO:0005730">
    <property type="term" value="C:nucleolus"/>
    <property type="evidence" value="ECO:0007669"/>
    <property type="project" value="UniProtKB-SubCell"/>
</dbReference>
<dbReference type="FunFam" id="3.40.50.300:FF:000906">
    <property type="entry name" value="Probable ATP-dependent RNA helicase DDX52"/>
    <property type="match status" value="1"/>
</dbReference>
<dbReference type="InParanoid" id="A0A6P7JK38"/>
<dbReference type="GO" id="GO:0016787">
    <property type="term" value="F:hydrolase activity"/>
    <property type="evidence" value="ECO:0007669"/>
    <property type="project" value="UniProtKB-KW"/>
</dbReference>
<dbReference type="PROSITE" id="PS51192">
    <property type="entry name" value="HELICASE_ATP_BIND_1"/>
    <property type="match status" value="1"/>
</dbReference>
<dbReference type="CDD" id="cd17957">
    <property type="entry name" value="DEADc_DDX52"/>
    <property type="match status" value="1"/>
</dbReference>
<evidence type="ECO:0000256" key="13">
    <source>
        <dbReference type="PROSITE-ProRule" id="PRU00552"/>
    </source>
</evidence>
<dbReference type="CDD" id="cd18787">
    <property type="entry name" value="SF2_C_DEAD"/>
    <property type="match status" value="1"/>
</dbReference>
<dbReference type="Proteomes" id="UP000515145">
    <property type="component" value="Chromosome 14"/>
</dbReference>
<feature type="domain" description="DEAD-box RNA helicase Q" evidence="17">
    <location>
        <begin position="189"/>
        <end position="217"/>
    </location>
</feature>
<dbReference type="SMART" id="SM00487">
    <property type="entry name" value="DEXDc"/>
    <property type="match status" value="1"/>
</dbReference>
<dbReference type="FunFam" id="3.40.50.300:FF:000759">
    <property type="entry name" value="probable ATP-dependent RNA helicase DDX52"/>
    <property type="match status" value="1"/>
</dbReference>
<evidence type="ECO:0000256" key="14">
    <source>
        <dbReference type="SAM" id="MobiDB-lite"/>
    </source>
</evidence>
<dbReference type="PROSITE" id="PS51194">
    <property type="entry name" value="HELICASE_CTER"/>
    <property type="match status" value="1"/>
</dbReference>
<keyword evidence="18" id="KW-1185">Reference proteome</keyword>
<keyword evidence="4" id="KW-0378">Hydrolase</keyword>
<keyword evidence="8" id="KW-0539">Nucleus</keyword>
<feature type="compositionally biased region" description="Acidic residues" evidence="14">
    <location>
        <begin position="65"/>
        <end position="86"/>
    </location>
</feature>
<dbReference type="FunCoup" id="A0A6P7JK38">
    <property type="interactions" value="1284"/>
</dbReference>
<dbReference type="InterPro" id="IPR001650">
    <property type="entry name" value="Helicase_C-like"/>
</dbReference>
<evidence type="ECO:0000256" key="11">
    <source>
        <dbReference type="ARBA" id="ARBA00047984"/>
    </source>
</evidence>
<keyword evidence="3" id="KW-0547">Nucleotide-binding</keyword>
<feature type="region of interest" description="Disordered" evidence="14">
    <location>
        <begin position="578"/>
        <end position="686"/>
    </location>
</feature>
<feature type="short sequence motif" description="Q motif" evidence="13">
    <location>
        <begin position="189"/>
        <end position="217"/>
    </location>
</feature>
<dbReference type="InterPro" id="IPR044764">
    <property type="entry name" value="DDX52/Rok1_DEADc"/>
</dbReference>
<evidence type="ECO:0000259" key="15">
    <source>
        <dbReference type="PROSITE" id="PS51192"/>
    </source>
</evidence>
<keyword evidence="5 19" id="KW-0347">Helicase</keyword>
<dbReference type="SMART" id="SM00490">
    <property type="entry name" value="HELICc"/>
    <property type="match status" value="1"/>
</dbReference>
<evidence type="ECO:0000256" key="1">
    <source>
        <dbReference type="ARBA" id="ARBA00004604"/>
    </source>
</evidence>
<evidence type="ECO:0000256" key="6">
    <source>
        <dbReference type="ARBA" id="ARBA00022840"/>
    </source>
</evidence>
<dbReference type="GO" id="GO:0003724">
    <property type="term" value="F:RNA helicase activity"/>
    <property type="evidence" value="ECO:0007669"/>
    <property type="project" value="UniProtKB-EC"/>
</dbReference>
<dbReference type="InterPro" id="IPR050079">
    <property type="entry name" value="DEAD_box_RNA_helicase"/>
</dbReference>
<dbReference type="InterPro" id="IPR014014">
    <property type="entry name" value="RNA_helicase_DEAD_Q_motif"/>
</dbReference>
<evidence type="ECO:0000256" key="5">
    <source>
        <dbReference type="ARBA" id="ARBA00022806"/>
    </source>
</evidence>
<evidence type="ECO:0000256" key="3">
    <source>
        <dbReference type="ARBA" id="ARBA00022741"/>
    </source>
</evidence>
<feature type="domain" description="Helicase C-terminal" evidence="16">
    <location>
        <begin position="409"/>
        <end position="570"/>
    </location>
</feature>
<reference evidence="19" key="1">
    <citation type="submission" date="2025-08" db="UniProtKB">
        <authorList>
            <consortium name="RefSeq"/>
        </authorList>
    </citation>
    <scope>IDENTIFICATION</scope>
</reference>
<evidence type="ECO:0000256" key="4">
    <source>
        <dbReference type="ARBA" id="ARBA00022801"/>
    </source>
</evidence>
<dbReference type="PANTHER" id="PTHR47959:SF15">
    <property type="entry name" value="RNA HELICASE"/>
    <property type="match status" value="1"/>
</dbReference>
<dbReference type="InterPro" id="IPR011545">
    <property type="entry name" value="DEAD/DEAH_box_helicase_dom"/>
</dbReference>
<dbReference type="PROSITE" id="PS51195">
    <property type="entry name" value="Q_MOTIF"/>
    <property type="match status" value="1"/>
</dbReference>
<dbReference type="GO" id="GO:0003723">
    <property type="term" value="F:RNA binding"/>
    <property type="evidence" value="ECO:0007669"/>
    <property type="project" value="UniProtKB-KW"/>
</dbReference>
<evidence type="ECO:0000256" key="2">
    <source>
        <dbReference type="ARBA" id="ARBA00012552"/>
    </source>
</evidence>
<feature type="region of interest" description="Disordered" evidence="14">
    <location>
        <begin position="28"/>
        <end position="113"/>
    </location>
</feature>
<feature type="compositionally biased region" description="Polar residues" evidence="14">
    <location>
        <begin position="620"/>
        <end position="630"/>
    </location>
</feature>
<dbReference type="RefSeq" id="XP_028277168.1">
    <property type="nucleotide sequence ID" value="XM_028421367.1"/>
</dbReference>
<dbReference type="GeneID" id="114445991"/>
<dbReference type="InterPro" id="IPR014001">
    <property type="entry name" value="Helicase_ATP-bd"/>
</dbReference>